<dbReference type="AlphaFoldDB" id="A0A1G6Z6X1"/>
<proteinExistence type="predicted"/>
<dbReference type="OrthoDB" id="3831300at2"/>
<gene>
    <name evidence="2" type="ORF">SAMN05216270_11059</name>
</gene>
<organism evidence="2 3">
    <name type="scientific">Glycomyces harbinensis</name>
    <dbReference type="NCBI Taxonomy" id="58114"/>
    <lineage>
        <taxon>Bacteria</taxon>
        <taxon>Bacillati</taxon>
        <taxon>Actinomycetota</taxon>
        <taxon>Actinomycetes</taxon>
        <taxon>Glycomycetales</taxon>
        <taxon>Glycomycetaceae</taxon>
        <taxon>Glycomyces</taxon>
    </lineage>
</organism>
<dbReference type="RefSeq" id="WP_143014962.1">
    <property type="nucleotide sequence ID" value="NZ_FNAD01000010.1"/>
</dbReference>
<feature type="signal peptide" evidence="1">
    <location>
        <begin position="1"/>
        <end position="29"/>
    </location>
</feature>
<keyword evidence="1" id="KW-0732">Signal</keyword>
<evidence type="ECO:0000313" key="3">
    <source>
        <dbReference type="Proteomes" id="UP000198949"/>
    </source>
</evidence>
<evidence type="ECO:0000256" key="1">
    <source>
        <dbReference type="SAM" id="SignalP"/>
    </source>
</evidence>
<accession>A0A1G6Z6X1</accession>
<evidence type="ECO:0008006" key="4">
    <source>
        <dbReference type="Google" id="ProtNLM"/>
    </source>
</evidence>
<reference evidence="3" key="1">
    <citation type="submission" date="2016-10" db="EMBL/GenBank/DDBJ databases">
        <authorList>
            <person name="Varghese N."/>
            <person name="Submissions S."/>
        </authorList>
    </citation>
    <scope>NUCLEOTIDE SEQUENCE [LARGE SCALE GENOMIC DNA]</scope>
    <source>
        <strain evidence="3">CGMCC 4.3516</strain>
    </source>
</reference>
<protein>
    <recommendedName>
        <fullName evidence="4">Secreted protein</fullName>
    </recommendedName>
</protein>
<sequence length="127" mass="13896">MIKRWTMRLGLTLALGVTVLLSTTSPAFAGNTLLLLSDIDGRQVAHMVHVDDGDVFKIYDDQADGYGPEGCLQVYTPTHGWATLRCEHNGAGDGNPVSFNYNVLELVAYRMRLCHAIAGCSYQGFTE</sequence>
<name>A0A1G6Z6X1_9ACTN</name>
<dbReference type="Proteomes" id="UP000198949">
    <property type="component" value="Unassembled WGS sequence"/>
</dbReference>
<keyword evidence="3" id="KW-1185">Reference proteome</keyword>
<dbReference type="EMBL" id="FNAD01000010">
    <property type="protein sequence ID" value="SDD97717.1"/>
    <property type="molecule type" value="Genomic_DNA"/>
</dbReference>
<feature type="chain" id="PRO_5011706729" description="Secreted protein" evidence="1">
    <location>
        <begin position="30"/>
        <end position="127"/>
    </location>
</feature>
<evidence type="ECO:0000313" key="2">
    <source>
        <dbReference type="EMBL" id="SDD97717.1"/>
    </source>
</evidence>